<comment type="subcellular location">
    <subcellularLocation>
        <location evidence="1 3">Nucleus</location>
    </subcellularLocation>
</comment>
<dbReference type="PROSITE" id="PS51136">
    <property type="entry name" value="WAC"/>
    <property type="match status" value="1"/>
</dbReference>
<keyword evidence="8" id="KW-1185">Reference proteome</keyword>
<feature type="compositionally biased region" description="Low complexity" evidence="4">
    <location>
        <begin position="640"/>
        <end position="655"/>
    </location>
</feature>
<feature type="compositionally biased region" description="Low complexity" evidence="4">
    <location>
        <begin position="795"/>
        <end position="804"/>
    </location>
</feature>
<feature type="region of interest" description="Disordered" evidence="4">
    <location>
        <begin position="753"/>
        <end position="841"/>
    </location>
</feature>
<dbReference type="GO" id="GO:0000781">
    <property type="term" value="C:chromosome, telomeric region"/>
    <property type="evidence" value="ECO:0007669"/>
    <property type="project" value="GOC"/>
</dbReference>
<evidence type="ECO:0008006" key="9">
    <source>
        <dbReference type="Google" id="ProtNLM"/>
    </source>
</evidence>
<name>A0A1E3J0E8_9TREE</name>
<dbReference type="EMBL" id="AWGH01000015">
    <property type="protein sequence ID" value="ODN94357.1"/>
    <property type="molecule type" value="Genomic_DNA"/>
</dbReference>
<feature type="domain" description="WAC" evidence="6">
    <location>
        <begin position="138"/>
        <end position="247"/>
    </location>
</feature>
<evidence type="ECO:0000256" key="4">
    <source>
        <dbReference type="SAM" id="MobiDB-lite"/>
    </source>
</evidence>
<keyword evidence="2 3" id="KW-0539">Nucleus</keyword>
<evidence type="ECO:0000256" key="2">
    <source>
        <dbReference type="ARBA" id="ARBA00023242"/>
    </source>
</evidence>
<dbReference type="GO" id="GO:0000785">
    <property type="term" value="C:chromatin"/>
    <property type="evidence" value="ECO:0007669"/>
    <property type="project" value="UniProtKB-ARBA"/>
</dbReference>
<dbReference type="GO" id="GO:0005634">
    <property type="term" value="C:nucleus"/>
    <property type="evidence" value="ECO:0007669"/>
    <property type="project" value="UniProtKB-SubCell"/>
</dbReference>
<evidence type="ECO:0000313" key="7">
    <source>
        <dbReference type="EMBL" id="ODN94357.1"/>
    </source>
</evidence>
<dbReference type="GeneID" id="30194429"/>
<organism evidence="7 8">
    <name type="scientific">Cryptococcus wingfieldii CBS 7118</name>
    <dbReference type="NCBI Taxonomy" id="1295528"/>
    <lineage>
        <taxon>Eukaryota</taxon>
        <taxon>Fungi</taxon>
        <taxon>Dikarya</taxon>
        <taxon>Basidiomycota</taxon>
        <taxon>Agaricomycotina</taxon>
        <taxon>Tremellomycetes</taxon>
        <taxon>Tremellales</taxon>
        <taxon>Cryptococcaceae</taxon>
        <taxon>Cryptococcus</taxon>
    </lineage>
</organism>
<reference evidence="7 8" key="1">
    <citation type="submission" date="2016-06" db="EMBL/GenBank/DDBJ databases">
        <title>Evolution of pathogenesis and genome organization in the Tremellales.</title>
        <authorList>
            <person name="Cuomo C."/>
            <person name="Litvintseva A."/>
            <person name="Heitman J."/>
            <person name="Chen Y."/>
            <person name="Sun S."/>
            <person name="Springer D."/>
            <person name="Dromer F."/>
            <person name="Young S."/>
            <person name="Zeng Q."/>
            <person name="Chapman S."/>
            <person name="Gujja S."/>
            <person name="Saif S."/>
            <person name="Birren B."/>
        </authorList>
    </citation>
    <scope>NUCLEOTIDE SEQUENCE [LARGE SCALE GENOMIC DNA]</scope>
    <source>
        <strain evidence="7 8">CBS 7118</strain>
    </source>
</reference>
<evidence type="ECO:0000256" key="3">
    <source>
        <dbReference type="PROSITE-ProRule" id="PRU00475"/>
    </source>
</evidence>
<dbReference type="Proteomes" id="UP000094819">
    <property type="component" value="Unassembled WGS sequence"/>
</dbReference>
<dbReference type="PROSITE" id="PS50827">
    <property type="entry name" value="DDT"/>
    <property type="match status" value="1"/>
</dbReference>
<comment type="caution">
    <text evidence="7">The sequence shown here is derived from an EMBL/GenBank/DDBJ whole genome shotgun (WGS) entry which is preliminary data.</text>
</comment>
<protein>
    <recommendedName>
        <fullName evidence="9">DDT domain-containing protein</fullName>
    </recommendedName>
</protein>
<feature type="domain" description="DDT" evidence="5">
    <location>
        <begin position="483"/>
        <end position="545"/>
    </location>
</feature>
<dbReference type="GO" id="GO:0031509">
    <property type="term" value="P:subtelomeric heterochromatin formation"/>
    <property type="evidence" value="ECO:0007669"/>
    <property type="project" value="TreeGrafter"/>
</dbReference>
<dbReference type="InterPro" id="IPR018501">
    <property type="entry name" value="DDT_dom"/>
</dbReference>
<feature type="compositionally biased region" description="Acidic residues" evidence="4">
    <location>
        <begin position="775"/>
        <end position="792"/>
    </location>
</feature>
<dbReference type="PANTHER" id="PTHR32075">
    <property type="entry name" value="ISWI CHROMATIN-REMODELING COMPLEX SUBUNIT YPL216W-RELATED"/>
    <property type="match status" value="1"/>
</dbReference>
<evidence type="ECO:0000313" key="8">
    <source>
        <dbReference type="Proteomes" id="UP000094819"/>
    </source>
</evidence>
<dbReference type="Pfam" id="PF15613">
    <property type="entry name" value="WSD"/>
    <property type="match status" value="1"/>
</dbReference>
<sequence length="1088" mass="123218">MPLLKRKPVYLPPLPSLSAVLQPIPNPAYPVPDPLALPDPTHPPPPPMPNLTQDLLQAYIPGDASEEREQLEKLTGVFRGEFTGGTINIGNKAKKGKAAAEKAQAVYAGMPGVPRQDVNGQVPEQDRMSFVAWKIHDRDTFYIEETGEIFTDYESYAARRAFYDQTIFVDEVTGKSSMGYLDALRSEQKEIRQLHSRFPKQLKRAILQAVQFRVEGKLEVLADKIFERFQNRFFLNERLFVDLENEKYLARIIQVHPPPTDPESESTDPHAQATNLSTEQDELIQQDDPARYLYTVKLVGMDEFEGRPGTAEEIVLRVGADRISRDRVNYSRAILKRFIRDCVERDPAVYSPWTLKPTMAQRYAISTEMPESTRLAIQAYREQQMGKRKREREERLGLSNGEGILMDGEEEDERPKTKKEKKEEEKKMKDDKKKDDDKKSREEEEERKKKKNFKFPNEDYLVDLWEEKEPRLRPVPNKDLPFADQFETFLTSWSFLNVMGTPLNLSPFTIDEFENALNQTDGPTPTLLAEIHACLLNLLVKDRLAGNFTKPLSATGRVMEDDRDYWEGFKGATTELLAPVCKDFVDQWRLSEIPLTKEGRKGWETALVGALWERASLERLPHFLDDILQLTFEPKPAPTRPTWSTAPSSSTGPSSSAALIAIPIPKLTAPSTSRYPSLDPRHKLNIIHFFIELAGQTDRVRSFMEDSIAELTEVRKEQVDVKREWKGVRAEKDGLEPKGEAGAEVGTEVKAEGGEAMEVDEKPNGTNGHLPSVNGEEDRDELEDDVSPDADVDPSRSSSVSPSDPGHHATTSSRRLAMAAAKQSRDVEEAAKKEKVKKEKEEIRLSKEKAIEKKRLETEEEDLALKLKKLDYEFRRHIWSLRAKPLGMDRFGNRVWWLDAQGSAPMLGPDDKVQYGTGRLYLQGVEEVDEEYFLRNANAVLETAGLGTKEGVTKVAVERRRKDEEGEGRLNKGEWGCFDTVEQLKELMGWLNPKGTREKDLLKALTFWRPELEAGITKRRVVLGLEAPAQEEDSTPSEEITVASATARHKRSTRRTAGSVVGDEDGSVEGQGHGKDAYLGWKNRRVGA</sequence>
<dbReference type="RefSeq" id="XP_019030888.1">
    <property type="nucleotide sequence ID" value="XM_019177307.1"/>
</dbReference>
<proteinExistence type="predicted"/>
<evidence type="ECO:0000259" key="5">
    <source>
        <dbReference type="PROSITE" id="PS50827"/>
    </source>
</evidence>
<feature type="compositionally biased region" description="Basic and acidic residues" evidence="4">
    <location>
        <begin position="823"/>
        <end position="841"/>
    </location>
</feature>
<evidence type="ECO:0000256" key="1">
    <source>
        <dbReference type="ARBA" id="ARBA00004123"/>
    </source>
</evidence>
<feature type="region of interest" description="Disordered" evidence="4">
    <location>
        <begin position="1028"/>
        <end position="1088"/>
    </location>
</feature>
<dbReference type="Pfam" id="PF10537">
    <property type="entry name" value="WAC_Acf1_DNA_bd"/>
    <property type="match status" value="1"/>
</dbReference>
<feature type="compositionally biased region" description="Basic and acidic residues" evidence="4">
    <location>
        <begin position="420"/>
        <end position="442"/>
    </location>
</feature>
<feature type="region of interest" description="Disordered" evidence="4">
    <location>
        <begin position="636"/>
        <end position="655"/>
    </location>
</feature>
<dbReference type="AlphaFoldDB" id="A0A1E3J0E8"/>
<accession>A0A1E3J0E8</accession>
<dbReference type="Pfam" id="PF02791">
    <property type="entry name" value="DDT"/>
    <property type="match status" value="1"/>
</dbReference>
<feature type="region of interest" description="Disordered" evidence="4">
    <location>
        <begin position="383"/>
        <end position="450"/>
    </location>
</feature>
<gene>
    <name evidence="7" type="ORF">L198_05216</name>
</gene>
<evidence type="ECO:0000259" key="6">
    <source>
        <dbReference type="PROSITE" id="PS51136"/>
    </source>
</evidence>
<dbReference type="InterPro" id="IPR013136">
    <property type="entry name" value="WSTF_Acf1_Cbp146"/>
</dbReference>
<dbReference type="InterPro" id="IPR028941">
    <property type="entry name" value="WHIM2_dom"/>
</dbReference>
<dbReference type="PANTHER" id="PTHR32075:SF6">
    <property type="entry name" value="ISWI CHROMATIN-REMODELING COMPLEX SUBUNIT YPL216W-RELATED"/>
    <property type="match status" value="1"/>
</dbReference>
<dbReference type="OrthoDB" id="332390at2759"/>
<feature type="compositionally biased region" description="Basic and acidic residues" evidence="4">
    <location>
        <begin position="753"/>
        <end position="763"/>
    </location>
</feature>